<dbReference type="AlphaFoldDB" id="A0A484H0Q2"/>
<protein>
    <submittedName>
        <fullName evidence="1">Uncharacterized protein</fullName>
    </submittedName>
</protein>
<accession>A0A484H0Q2</accession>
<dbReference type="Proteomes" id="UP000295264">
    <property type="component" value="Unassembled WGS sequence"/>
</dbReference>
<evidence type="ECO:0000313" key="2">
    <source>
        <dbReference type="Proteomes" id="UP000295264"/>
    </source>
</evidence>
<comment type="caution">
    <text evidence="1">The sequence shown here is derived from an EMBL/GenBank/DDBJ whole genome shotgun (WGS) entry which is preliminary data.</text>
</comment>
<keyword evidence="2" id="KW-1185">Reference proteome</keyword>
<name>A0A484H0Q2_SOUCH</name>
<gene>
    <name evidence="1" type="ORF">DBR06_SOUSAS37910005</name>
</gene>
<feature type="non-terminal residue" evidence="1">
    <location>
        <position position="1"/>
    </location>
</feature>
<sequence>AEADVFTFPPFLIVYPLKAVYSDDDVGALKFSLGVAWNMSLERYLVLGHRLNKVIPFGAQGQDSIWIPLMEITNQDEIGGYFLANVN</sequence>
<evidence type="ECO:0000313" key="1">
    <source>
        <dbReference type="EMBL" id="TEA41429.1"/>
    </source>
</evidence>
<dbReference type="EMBL" id="QWLN02001396">
    <property type="protein sequence ID" value="TEA41429.1"/>
    <property type="molecule type" value="Genomic_DNA"/>
</dbReference>
<reference evidence="1 2" key="1">
    <citation type="journal article" date="2018" name="Genomics">
        <title>Molecular footprints of inshore aquatic adaptation in Indo-Pacific humpback dolphin (Sousa chinensis).</title>
        <authorList>
            <person name="Ming Y."/>
            <person name="Jian J."/>
            <person name="Yu F."/>
            <person name="Yu X."/>
            <person name="Wang J."/>
            <person name="Liu W."/>
        </authorList>
    </citation>
    <scope>NUCLEOTIDE SEQUENCE [LARGE SCALE GENOMIC DNA]</scope>
    <source>
        <strain evidence="1">MY-2018</strain>
        <tissue evidence="1">Skin</tissue>
    </source>
</reference>
<proteinExistence type="predicted"/>
<organism evidence="1 2">
    <name type="scientific">Sousa chinensis</name>
    <name type="common">Indo-pacific humpbacked dolphin</name>
    <name type="synonym">Steno chinensis</name>
    <dbReference type="NCBI Taxonomy" id="103600"/>
    <lineage>
        <taxon>Eukaryota</taxon>
        <taxon>Metazoa</taxon>
        <taxon>Chordata</taxon>
        <taxon>Craniata</taxon>
        <taxon>Vertebrata</taxon>
        <taxon>Euteleostomi</taxon>
        <taxon>Mammalia</taxon>
        <taxon>Eutheria</taxon>
        <taxon>Laurasiatheria</taxon>
        <taxon>Artiodactyla</taxon>
        <taxon>Whippomorpha</taxon>
        <taxon>Cetacea</taxon>
        <taxon>Odontoceti</taxon>
        <taxon>Delphinidae</taxon>
        <taxon>Sousa</taxon>
    </lineage>
</organism>